<evidence type="ECO:0000313" key="2">
    <source>
        <dbReference type="Proteomes" id="UP000623467"/>
    </source>
</evidence>
<dbReference type="Proteomes" id="UP000623467">
    <property type="component" value="Unassembled WGS sequence"/>
</dbReference>
<gene>
    <name evidence="1" type="ORF">MSAN_02132800</name>
</gene>
<name>A0A8H6XHF7_9AGAR</name>
<dbReference type="AlphaFoldDB" id="A0A8H6XHF7"/>
<organism evidence="1 2">
    <name type="scientific">Mycena sanguinolenta</name>
    <dbReference type="NCBI Taxonomy" id="230812"/>
    <lineage>
        <taxon>Eukaryota</taxon>
        <taxon>Fungi</taxon>
        <taxon>Dikarya</taxon>
        <taxon>Basidiomycota</taxon>
        <taxon>Agaricomycotina</taxon>
        <taxon>Agaricomycetes</taxon>
        <taxon>Agaricomycetidae</taxon>
        <taxon>Agaricales</taxon>
        <taxon>Marasmiineae</taxon>
        <taxon>Mycenaceae</taxon>
        <taxon>Mycena</taxon>
    </lineage>
</organism>
<keyword evidence="2" id="KW-1185">Reference proteome</keyword>
<proteinExistence type="predicted"/>
<evidence type="ECO:0000313" key="1">
    <source>
        <dbReference type="EMBL" id="KAF7340611.1"/>
    </source>
</evidence>
<reference evidence="1" key="1">
    <citation type="submission" date="2020-05" db="EMBL/GenBank/DDBJ databases">
        <title>Mycena genomes resolve the evolution of fungal bioluminescence.</title>
        <authorList>
            <person name="Tsai I.J."/>
        </authorList>
    </citation>
    <scope>NUCLEOTIDE SEQUENCE</scope>
    <source>
        <strain evidence="1">160909Yilan</strain>
    </source>
</reference>
<protein>
    <submittedName>
        <fullName evidence="1">Uncharacterized protein</fullName>
    </submittedName>
</protein>
<comment type="caution">
    <text evidence="1">The sequence shown here is derived from an EMBL/GenBank/DDBJ whole genome shotgun (WGS) entry which is preliminary data.</text>
</comment>
<dbReference type="EMBL" id="JACAZH010000030">
    <property type="protein sequence ID" value="KAF7340611.1"/>
    <property type="molecule type" value="Genomic_DNA"/>
</dbReference>
<sequence>MVRKRNGAKRLRNICLCDIRILFRSVPPQVQMVYTLRFSTMTLYLHRKFWIVIEVPLFRRYIFMRSVIRISSKDSIISAGMRIYCHSRHGIVQVGYGVQLAGCA</sequence>
<accession>A0A8H6XHF7</accession>